<keyword evidence="6 11" id="KW-0812">Transmembrane</keyword>
<dbReference type="Proteomes" id="UP001265550">
    <property type="component" value="Unassembled WGS sequence"/>
</dbReference>
<feature type="domain" description="Histidine kinase" evidence="12">
    <location>
        <begin position="244"/>
        <end position="446"/>
    </location>
</feature>
<gene>
    <name evidence="14" type="ORF">J2X09_003409</name>
</gene>
<evidence type="ECO:0000256" key="1">
    <source>
        <dbReference type="ARBA" id="ARBA00000085"/>
    </source>
</evidence>
<evidence type="ECO:0000256" key="11">
    <source>
        <dbReference type="SAM" id="Phobius"/>
    </source>
</evidence>
<dbReference type="Gene3D" id="1.10.287.130">
    <property type="match status" value="1"/>
</dbReference>
<keyword evidence="4" id="KW-0597">Phosphoprotein</keyword>
<evidence type="ECO:0000256" key="5">
    <source>
        <dbReference type="ARBA" id="ARBA00022679"/>
    </source>
</evidence>
<keyword evidence="7 14" id="KW-0418">Kinase</keyword>
<keyword evidence="8 11" id="KW-1133">Transmembrane helix</keyword>
<dbReference type="InterPro" id="IPR003661">
    <property type="entry name" value="HisK_dim/P_dom"/>
</dbReference>
<sequence length="446" mass="48586">MGSATGGSLRRYLLAWALGVLVVIWLLLISFAWSTAFREARLFSDGQMTAVAKLWLSGATLRQHDAGLSTAAPDLQHEYLQDVAVVAWDDGRLVTDTHGMAGGLALASLPVQGFATVRVNVAGLVPEWRVYSAQTEQDGRVQRVVIFMDLKQRYELGKDIAEHVALPALLVLPLASLLLWWAIRRGLRPLDRLSREVTTLDGFAGERLDARQRHREFVSTVTAINTLVDTLQTRAQREREFASDVAHELRTPLAALALQARAAQHDPSSERLAQLEQEALRAGRILLQLLDLARAQRDAISGTGPQAASRVPLGELAARLISAHAQAAHESGHEFSLVQPAEPVSVPAQPMLLELALRNLIENALRHTPAGTQVAVVVWRRGNEVGVSVSDDGQRPDAATMAAEHGGLGLGLRLVERIAEQMGARLERDAGDPPMTTRFSLRWTAA</sequence>
<dbReference type="PANTHER" id="PTHR45436:SF15">
    <property type="entry name" value="SENSOR HISTIDINE KINASE CUSS"/>
    <property type="match status" value="1"/>
</dbReference>
<evidence type="ECO:0000256" key="4">
    <source>
        <dbReference type="ARBA" id="ARBA00022553"/>
    </source>
</evidence>
<dbReference type="PANTHER" id="PTHR45436">
    <property type="entry name" value="SENSOR HISTIDINE KINASE YKOH"/>
    <property type="match status" value="1"/>
</dbReference>
<dbReference type="SUPFAM" id="SSF55874">
    <property type="entry name" value="ATPase domain of HSP90 chaperone/DNA topoisomerase II/histidine kinase"/>
    <property type="match status" value="1"/>
</dbReference>
<dbReference type="PROSITE" id="PS50109">
    <property type="entry name" value="HIS_KIN"/>
    <property type="match status" value="1"/>
</dbReference>
<dbReference type="Pfam" id="PF02518">
    <property type="entry name" value="HATPase_c"/>
    <property type="match status" value="1"/>
</dbReference>
<dbReference type="Pfam" id="PF00512">
    <property type="entry name" value="HisKA"/>
    <property type="match status" value="1"/>
</dbReference>
<evidence type="ECO:0000256" key="3">
    <source>
        <dbReference type="ARBA" id="ARBA00012438"/>
    </source>
</evidence>
<dbReference type="CDD" id="cd00082">
    <property type="entry name" value="HisKA"/>
    <property type="match status" value="1"/>
</dbReference>
<dbReference type="SMART" id="SM00388">
    <property type="entry name" value="HisKA"/>
    <property type="match status" value="1"/>
</dbReference>
<dbReference type="GO" id="GO:0004673">
    <property type="term" value="F:protein histidine kinase activity"/>
    <property type="evidence" value="ECO:0007669"/>
    <property type="project" value="UniProtKB-EC"/>
</dbReference>
<evidence type="ECO:0000256" key="2">
    <source>
        <dbReference type="ARBA" id="ARBA00004141"/>
    </source>
</evidence>
<keyword evidence="5 14" id="KW-0808">Transferase</keyword>
<comment type="subcellular location">
    <subcellularLocation>
        <location evidence="2">Membrane</location>
        <topology evidence="2">Multi-pass membrane protein</topology>
    </subcellularLocation>
</comment>
<dbReference type="EMBL" id="JAVDWE010000010">
    <property type="protein sequence ID" value="MDR7095657.1"/>
    <property type="molecule type" value="Genomic_DNA"/>
</dbReference>
<evidence type="ECO:0000256" key="7">
    <source>
        <dbReference type="ARBA" id="ARBA00022777"/>
    </source>
</evidence>
<dbReference type="InterPro" id="IPR050428">
    <property type="entry name" value="TCS_sensor_his_kinase"/>
</dbReference>
<keyword evidence="10 11" id="KW-0472">Membrane</keyword>
<evidence type="ECO:0000256" key="9">
    <source>
        <dbReference type="ARBA" id="ARBA00023012"/>
    </source>
</evidence>
<dbReference type="CDD" id="cd00075">
    <property type="entry name" value="HATPase"/>
    <property type="match status" value="1"/>
</dbReference>
<proteinExistence type="predicted"/>
<name>A0ABU1VDU9_9BURK</name>
<evidence type="ECO:0000256" key="10">
    <source>
        <dbReference type="ARBA" id="ARBA00023136"/>
    </source>
</evidence>
<dbReference type="InterPro" id="IPR036890">
    <property type="entry name" value="HATPase_C_sf"/>
</dbReference>
<dbReference type="InterPro" id="IPR003660">
    <property type="entry name" value="HAMP_dom"/>
</dbReference>
<comment type="caution">
    <text evidence="14">The sequence shown here is derived from an EMBL/GenBank/DDBJ whole genome shotgun (WGS) entry which is preliminary data.</text>
</comment>
<dbReference type="EC" id="2.7.13.3" evidence="3"/>
<protein>
    <recommendedName>
        <fullName evidence="3">histidine kinase</fullName>
        <ecNumber evidence="3">2.7.13.3</ecNumber>
    </recommendedName>
</protein>
<organism evidence="14 15">
    <name type="scientific">Hydrogenophaga laconesensis</name>
    <dbReference type="NCBI Taxonomy" id="1805971"/>
    <lineage>
        <taxon>Bacteria</taxon>
        <taxon>Pseudomonadati</taxon>
        <taxon>Pseudomonadota</taxon>
        <taxon>Betaproteobacteria</taxon>
        <taxon>Burkholderiales</taxon>
        <taxon>Comamonadaceae</taxon>
        <taxon>Hydrogenophaga</taxon>
    </lineage>
</organism>
<keyword evidence="15" id="KW-1185">Reference proteome</keyword>
<feature type="transmembrane region" description="Helical" evidence="11">
    <location>
        <begin position="12"/>
        <end position="33"/>
    </location>
</feature>
<dbReference type="SUPFAM" id="SSF47384">
    <property type="entry name" value="Homodimeric domain of signal transducing histidine kinase"/>
    <property type="match status" value="1"/>
</dbReference>
<dbReference type="RefSeq" id="WP_204732163.1">
    <property type="nucleotide sequence ID" value="NZ_JAVDWE010000010.1"/>
</dbReference>
<dbReference type="SMART" id="SM00387">
    <property type="entry name" value="HATPase_c"/>
    <property type="match status" value="1"/>
</dbReference>
<feature type="domain" description="HAMP" evidence="13">
    <location>
        <begin position="184"/>
        <end position="236"/>
    </location>
</feature>
<dbReference type="InterPro" id="IPR036097">
    <property type="entry name" value="HisK_dim/P_sf"/>
</dbReference>
<keyword evidence="9" id="KW-0902">Two-component regulatory system</keyword>
<comment type="catalytic activity">
    <reaction evidence="1">
        <text>ATP + protein L-histidine = ADP + protein N-phospho-L-histidine.</text>
        <dbReference type="EC" id="2.7.13.3"/>
    </reaction>
</comment>
<evidence type="ECO:0000259" key="12">
    <source>
        <dbReference type="PROSITE" id="PS50109"/>
    </source>
</evidence>
<dbReference type="InterPro" id="IPR003594">
    <property type="entry name" value="HATPase_dom"/>
</dbReference>
<evidence type="ECO:0000313" key="14">
    <source>
        <dbReference type="EMBL" id="MDR7095657.1"/>
    </source>
</evidence>
<evidence type="ECO:0000313" key="15">
    <source>
        <dbReference type="Proteomes" id="UP001265550"/>
    </source>
</evidence>
<feature type="transmembrane region" description="Helical" evidence="11">
    <location>
        <begin position="164"/>
        <end position="183"/>
    </location>
</feature>
<reference evidence="14 15" key="1">
    <citation type="submission" date="2023-07" db="EMBL/GenBank/DDBJ databases">
        <title>Sorghum-associated microbial communities from plants grown in Nebraska, USA.</title>
        <authorList>
            <person name="Schachtman D."/>
        </authorList>
    </citation>
    <scope>NUCLEOTIDE SEQUENCE [LARGE SCALE GENOMIC DNA]</scope>
    <source>
        <strain evidence="14 15">BE240</strain>
    </source>
</reference>
<dbReference type="Gene3D" id="3.30.565.10">
    <property type="entry name" value="Histidine kinase-like ATPase, C-terminal domain"/>
    <property type="match status" value="1"/>
</dbReference>
<dbReference type="InterPro" id="IPR005467">
    <property type="entry name" value="His_kinase_dom"/>
</dbReference>
<evidence type="ECO:0000256" key="6">
    <source>
        <dbReference type="ARBA" id="ARBA00022692"/>
    </source>
</evidence>
<evidence type="ECO:0000256" key="8">
    <source>
        <dbReference type="ARBA" id="ARBA00022989"/>
    </source>
</evidence>
<evidence type="ECO:0000259" key="13">
    <source>
        <dbReference type="PROSITE" id="PS50885"/>
    </source>
</evidence>
<dbReference type="PROSITE" id="PS50885">
    <property type="entry name" value="HAMP"/>
    <property type="match status" value="1"/>
</dbReference>
<accession>A0ABU1VDU9</accession>